<keyword evidence="1" id="KW-1133">Transmembrane helix</keyword>
<sequence length="172" mass="18586">MPDTPILRHFWLVVLAVMLVNLVIWRQRLKAVVATGQATREEAREFLRGVAIVVAVFSLAGEGIVLAPGWPNPLCFYSEPWSAPGALAMWALTALAWGGLLAWVWLGAGAERLARLGAVLVAKPMPGRTYSARQVRLYVTGMIAVIAIGLAIEFTVMPKLPRCVSTHGLTTG</sequence>
<feature type="transmembrane region" description="Helical" evidence="1">
    <location>
        <begin position="135"/>
        <end position="152"/>
    </location>
</feature>
<dbReference type="STRING" id="861299.J421_0977"/>
<name>W0RBM7_9BACT</name>
<dbReference type="EMBL" id="CP007128">
    <property type="protein sequence ID" value="AHG88514.1"/>
    <property type="molecule type" value="Genomic_DNA"/>
</dbReference>
<keyword evidence="3" id="KW-1185">Reference proteome</keyword>
<feature type="transmembrane region" description="Helical" evidence="1">
    <location>
        <begin position="87"/>
        <end position="106"/>
    </location>
</feature>
<evidence type="ECO:0000313" key="2">
    <source>
        <dbReference type="EMBL" id="AHG88514.1"/>
    </source>
</evidence>
<proteinExistence type="predicted"/>
<dbReference type="RefSeq" id="WP_025410048.1">
    <property type="nucleotide sequence ID" value="NZ_CP007128.1"/>
</dbReference>
<reference evidence="2 3" key="1">
    <citation type="journal article" date="2014" name="Genome Announc.">
        <title>Genome Sequence and Methylome of Soil Bacterium Gemmatirosa kalamazoonensis KBS708T, a Member of the Rarely Cultivated Gemmatimonadetes Phylum.</title>
        <authorList>
            <person name="Debruyn J.M."/>
            <person name="Radosevich M."/>
            <person name="Wommack K.E."/>
            <person name="Polson S.W."/>
            <person name="Hauser L.J."/>
            <person name="Fawaz M.N."/>
            <person name="Korlach J."/>
            <person name="Tsai Y.C."/>
        </authorList>
    </citation>
    <scope>NUCLEOTIDE SEQUENCE [LARGE SCALE GENOMIC DNA]</scope>
    <source>
        <strain evidence="2 3">KBS708</strain>
    </source>
</reference>
<feature type="transmembrane region" description="Helical" evidence="1">
    <location>
        <begin position="46"/>
        <end position="67"/>
    </location>
</feature>
<keyword evidence="1" id="KW-0472">Membrane</keyword>
<dbReference type="HOGENOM" id="CLU_1553084_0_0_0"/>
<dbReference type="AlphaFoldDB" id="W0RBM7"/>
<evidence type="ECO:0000256" key="1">
    <source>
        <dbReference type="SAM" id="Phobius"/>
    </source>
</evidence>
<keyword evidence="1" id="KW-0812">Transmembrane</keyword>
<feature type="transmembrane region" description="Helical" evidence="1">
    <location>
        <begin position="6"/>
        <end position="25"/>
    </location>
</feature>
<organism evidence="2 3">
    <name type="scientific">Gemmatirosa kalamazoonensis</name>
    <dbReference type="NCBI Taxonomy" id="861299"/>
    <lineage>
        <taxon>Bacteria</taxon>
        <taxon>Pseudomonadati</taxon>
        <taxon>Gemmatimonadota</taxon>
        <taxon>Gemmatimonadia</taxon>
        <taxon>Gemmatimonadales</taxon>
        <taxon>Gemmatimonadaceae</taxon>
        <taxon>Gemmatirosa</taxon>
    </lineage>
</organism>
<dbReference type="Proteomes" id="UP000019151">
    <property type="component" value="Chromosome"/>
</dbReference>
<dbReference type="KEGG" id="gba:J421_0977"/>
<accession>W0RBM7</accession>
<protein>
    <submittedName>
        <fullName evidence="2">Uncharacterized protein</fullName>
    </submittedName>
</protein>
<gene>
    <name evidence="2" type="ORF">J421_0977</name>
</gene>
<evidence type="ECO:0000313" key="3">
    <source>
        <dbReference type="Proteomes" id="UP000019151"/>
    </source>
</evidence>
<dbReference type="InParanoid" id="W0RBM7"/>